<dbReference type="EMBL" id="MN738847">
    <property type="protein sequence ID" value="QHT27955.1"/>
    <property type="molecule type" value="Genomic_DNA"/>
</dbReference>
<feature type="coiled-coil region" evidence="1">
    <location>
        <begin position="48"/>
        <end position="108"/>
    </location>
</feature>
<feature type="transmembrane region" description="Helical" evidence="2">
    <location>
        <begin position="326"/>
        <end position="344"/>
    </location>
</feature>
<feature type="transmembrane region" description="Helical" evidence="2">
    <location>
        <begin position="15"/>
        <end position="32"/>
    </location>
</feature>
<proteinExistence type="predicted"/>
<name>A0A6C0EKR2_9ZZZZ</name>
<sequence>MMIFNNKNNKLKNKNLYIIISVLLILVILLNNRDYIENNINKDKDKAIENFTNNNNNKNTKIKKLEDKVEELNKDNKDIINKYNKIIKEEQTKLSEKYELARKELKNKYDNLLVCEEEDPIKKLQEQQQIINNKASKDRELNDKKKINKMNKVANDYLEYQKNKEPTINLLNVGKDIEDGIYTLIDNFDSNKKPFIDIFKSKFKSDNNIENFVNKTKKKSINNKITKTNIMNKFNNQNKIKENFVVSEEDDVEEETTGKELKEEFFFENKEKEEEEEKESELDEDLLSYFTYVFENIYSLFKKYFNLYINKNNIFNLGNISKDTNTLIGGGILFIVISMGLYFIDISS</sequence>
<evidence type="ECO:0000256" key="1">
    <source>
        <dbReference type="SAM" id="Coils"/>
    </source>
</evidence>
<evidence type="ECO:0000313" key="3">
    <source>
        <dbReference type="EMBL" id="QHT27955.1"/>
    </source>
</evidence>
<keyword evidence="2" id="KW-1133">Transmembrane helix</keyword>
<organism evidence="3">
    <name type="scientific">viral metagenome</name>
    <dbReference type="NCBI Taxonomy" id="1070528"/>
    <lineage>
        <taxon>unclassified sequences</taxon>
        <taxon>metagenomes</taxon>
        <taxon>organismal metagenomes</taxon>
    </lineage>
</organism>
<keyword evidence="1" id="KW-0175">Coiled coil</keyword>
<evidence type="ECO:0000256" key="2">
    <source>
        <dbReference type="SAM" id="Phobius"/>
    </source>
</evidence>
<protein>
    <submittedName>
        <fullName evidence="3">Uncharacterized protein</fullName>
    </submittedName>
</protein>
<keyword evidence="2" id="KW-0812">Transmembrane</keyword>
<keyword evidence="2" id="KW-0472">Membrane</keyword>
<accession>A0A6C0EKR2</accession>
<dbReference type="AlphaFoldDB" id="A0A6C0EKR2"/>
<reference evidence="3" key="1">
    <citation type="journal article" date="2020" name="Nature">
        <title>Giant virus diversity and host interactions through global metagenomics.</title>
        <authorList>
            <person name="Schulz F."/>
            <person name="Roux S."/>
            <person name="Paez-Espino D."/>
            <person name="Jungbluth S."/>
            <person name="Walsh D.A."/>
            <person name="Denef V.J."/>
            <person name="McMahon K.D."/>
            <person name="Konstantinidis K.T."/>
            <person name="Eloe-Fadrosh E.A."/>
            <person name="Kyrpides N.C."/>
            <person name="Woyke T."/>
        </authorList>
    </citation>
    <scope>NUCLEOTIDE SEQUENCE</scope>
    <source>
        <strain evidence="3">GVMAG-M-3300000115-19</strain>
    </source>
</reference>